<comment type="caution">
    <text evidence="5">The sequence shown here is derived from an EMBL/GenBank/DDBJ whole genome shotgun (WGS) entry which is preliminary data.</text>
</comment>
<accession>A0ABN0WWH3</accession>
<reference evidence="5 6" key="1">
    <citation type="journal article" date="2019" name="Int. J. Syst. Evol. Microbiol.">
        <title>The Global Catalogue of Microorganisms (GCM) 10K type strain sequencing project: providing services to taxonomists for standard genome sequencing and annotation.</title>
        <authorList>
            <consortium name="The Broad Institute Genomics Platform"/>
            <consortium name="The Broad Institute Genome Sequencing Center for Infectious Disease"/>
            <person name="Wu L."/>
            <person name="Ma J."/>
        </authorList>
    </citation>
    <scope>NUCLEOTIDE SEQUENCE [LARGE SCALE GENOMIC DNA]</scope>
    <source>
        <strain evidence="5 6">JCM 4565</strain>
    </source>
</reference>
<evidence type="ECO:0000313" key="5">
    <source>
        <dbReference type="EMBL" id="GAA0348573.1"/>
    </source>
</evidence>
<keyword evidence="2" id="KW-0789">Thiol protease inhibitor</keyword>
<keyword evidence="1" id="KW-0646">Protease inhibitor</keyword>
<dbReference type="SUPFAM" id="SSF141066">
    <property type="entry name" value="ICP-like"/>
    <property type="match status" value="1"/>
</dbReference>
<organism evidence="5 6">
    <name type="scientific">Streptomyces blastmyceticus</name>
    <dbReference type="NCBI Taxonomy" id="68180"/>
    <lineage>
        <taxon>Bacteria</taxon>
        <taxon>Bacillati</taxon>
        <taxon>Actinomycetota</taxon>
        <taxon>Actinomycetes</taxon>
        <taxon>Kitasatosporales</taxon>
        <taxon>Streptomycetaceae</taxon>
        <taxon>Streptomyces</taxon>
    </lineage>
</organism>
<gene>
    <name evidence="5" type="ORF">GCM10010319_26530</name>
</gene>
<feature type="chain" id="PRO_5045354753" description="Secreted protein" evidence="4">
    <location>
        <begin position="34"/>
        <end position="311"/>
    </location>
</feature>
<keyword evidence="4" id="KW-0732">Signal</keyword>
<evidence type="ECO:0008006" key="7">
    <source>
        <dbReference type="Google" id="ProtNLM"/>
    </source>
</evidence>
<evidence type="ECO:0000256" key="4">
    <source>
        <dbReference type="SAM" id="SignalP"/>
    </source>
</evidence>
<feature type="region of interest" description="Disordered" evidence="3">
    <location>
        <begin position="84"/>
        <end position="104"/>
    </location>
</feature>
<dbReference type="EMBL" id="BAAABW010000015">
    <property type="protein sequence ID" value="GAA0348573.1"/>
    <property type="molecule type" value="Genomic_DNA"/>
</dbReference>
<protein>
    <recommendedName>
        <fullName evidence="7">Secreted protein</fullName>
    </recommendedName>
</protein>
<keyword evidence="6" id="KW-1185">Reference proteome</keyword>
<dbReference type="Proteomes" id="UP001500063">
    <property type="component" value="Unassembled WGS sequence"/>
</dbReference>
<evidence type="ECO:0000256" key="3">
    <source>
        <dbReference type="SAM" id="MobiDB-lite"/>
    </source>
</evidence>
<proteinExistence type="predicted"/>
<feature type="signal peptide" evidence="4">
    <location>
        <begin position="1"/>
        <end position="33"/>
    </location>
</feature>
<dbReference type="InterPro" id="IPR036331">
    <property type="entry name" value="Chagasin-like_sf"/>
</dbReference>
<dbReference type="Gene3D" id="2.60.40.2020">
    <property type="match status" value="1"/>
</dbReference>
<dbReference type="RefSeq" id="WP_344117994.1">
    <property type="nucleotide sequence ID" value="NZ_BAAABW010000015.1"/>
</dbReference>
<evidence type="ECO:0000313" key="6">
    <source>
        <dbReference type="Proteomes" id="UP001500063"/>
    </source>
</evidence>
<sequence length="311" mass="32856">MKTPKPLRSAALLAVPLAVGMALSAATAPAASAAPSAPGPHPAVDVTLRNADNGRTLNVRTDDGVRVELTGSRSEGATWAWSVPTTSGSQAFDRTTGGTSQDGNATATFRAVRPGTAEIEAYQRCIPEPGYLCPQVVIPWKVTFTVNGPARKAAQAAPAERSLLGLIDRATARVRASYPQAVLMVAEGDAPGGPTRDMADVTHWRFVFNNRDNSSVEISGDLDGTLGPITKHGSRWIGALPIDEKVTMTPAQAYDRLQEADHDEAFRYVSLVKPMGTPPWRLQYHFSHHPGGCDGYAVFVGSGDVSPICGG</sequence>
<name>A0ABN0WWH3_9ACTN</name>
<evidence type="ECO:0000256" key="1">
    <source>
        <dbReference type="ARBA" id="ARBA00022690"/>
    </source>
</evidence>
<evidence type="ECO:0000256" key="2">
    <source>
        <dbReference type="ARBA" id="ARBA00022704"/>
    </source>
</evidence>